<accession>A0A1B1M0V7</accession>
<feature type="signal peptide" evidence="1">
    <location>
        <begin position="1"/>
        <end position="26"/>
    </location>
</feature>
<keyword evidence="2" id="KW-0527">Neuropeptide</keyword>
<sequence length="104" mass="12017">MELIDLPLLIKLLFTILLITSCRVEGSRMQNPDASSEITYSTYQTPSQQAQTRDIESFLPSMDEFSVSDAEYLPTVRKRPWALLDPLHCCRYRLSCCYRSYDIG</sequence>
<reference evidence="2" key="1">
    <citation type="journal article" date="2016" name="Int. J. Parasitol.">
        <title>De novo discovery of neuropeptides in the genomes of parasitic flatworms using a novel comparative approach.</title>
        <authorList>
            <person name="Koziol U."/>
            <person name="Koziol M."/>
            <person name="Preza M."/>
            <person name="Costabile A."/>
            <person name="Brehm K."/>
            <person name="Castillo E."/>
        </authorList>
    </citation>
    <scope>NUCLEOTIDE SEQUENCE</scope>
</reference>
<keyword evidence="1" id="KW-0732">Signal</keyword>
<name>A0A1B1M0V7_HYMMI</name>
<feature type="non-terminal residue" evidence="2">
    <location>
        <position position="104"/>
    </location>
</feature>
<dbReference type="EMBL" id="KX009055">
    <property type="protein sequence ID" value="ANS60511.1"/>
    <property type="molecule type" value="mRNA"/>
</dbReference>
<dbReference type="GO" id="GO:0007218">
    <property type="term" value="P:neuropeptide signaling pathway"/>
    <property type="evidence" value="ECO:0007669"/>
    <property type="project" value="UniProtKB-KW"/>
</dbReference>
<proteinExistence type="evidence at transcript level"/>
<evidence type="ECO:0000313" key="2">
    <source>
        <dbReference type="EMBL" id="ANS60511.1"/>
    </source>
</evidence>
<dbReference type="AlphaFoldDB" id="A0A1B1M0V7"/>
<feature type="chain" id="PRO_5008526514" evidence="1">
    <location>
        <begin position="27"/>
        <end position="104"/>
    </location>
</feature>
<protein>
    <submittedName>
        <fullName evidence="2">Neuropeptide 42</fullName>
    </submittedName>
</protein>
<evidence type="ECO:0000256" key="1">
    <source>
        <dbReference type="SAM" id="SignalP"/>
    </source>
</evidence>
<organism evidence="2">
    <name type="scientific">Hymenolepis microstoma</name>
    <name type="common">Rodent tapeworm</name>
    <name type="synonym">Rodentolepis microstoma</name>
    <dbReference type="NCBI Taxonomy" id="85433"/>
    <lineage>
        <taxon>Eukaryota</taxon>
        <taxon>Metazoa</taxon>
        <taxon>Spiralia</taxon>
        <taxon>Lophotrochozoa</taxon>
        <taxon>Platyhelminthes</taxon>
        <taxon>Cestoda</taxon>
        <taxon>Eucestoda</taxon>
        <taxon>Cyclophyllidea</taxon>
        <taxon>Hymenolepididae</taxon>
        <taxon>Hymenolepis</taxon>
    </lineage>
</organism>